<dbReference type="Pfam" id="PF05008">
    <property type="entry name" value="V-SNARE"/>
    <property type="match status" value="1"/>
</dbReference>
<feature type="transmembrane region" description="Helical" evidence="10">
    <location>
        <begin position="297"/>
        <end position="316"/>
    </location>
</feature>
<evidence type="ECO:0000256" key="9">
    <source>
        <dbReference type="SAM" id="MobiDB-lite"/>
    </source>
</evidence>
<evidence type="ECO:0000256" key="6">
    <source>
        <dbReference type="ARBA" id="ARBA00022989"/>
    </source>
</evidence>
<feature type="transmembrane region" description="Helical" evidence="10">
    <location>
        <begin position="63"/>
        <end position="86"/>
    </location>
</feature>
<comment type="subcellular location">
    <subcellularLocation>
        <location evidence="1">Membrane</location>
        <topology evidence="1">Single-pass type IV membrane protein</topology>
    </subcellularLocation>
</comment>
<reference evidence="12 13" key="1">
    <citation type="submission" date="2021-05" db="EMBL/GenBank/DDBJ databases">
        <title>Genome Assembly of Synthetic Allotetraploid Brassica napus Reveals Homoeologous Exchanges between Subgenomes.</title>
        <authorList>
            <person name="Davis J.T."/>
        </authorList>
    </citation>
    <scope>NUCLEOTIDE SEQUENCE [LARGE SCALE GENOMIC DNA]</scope>
    <source>
        <strain evidence="13">cv. Da-Ae</strain>
        <tissue evidence="12">Seedling</tissue>
    </source>
</reference>
<evidence type="ECO:0000259" key="11">
    <source>
        <dbReference type="Pfam" id="PF05008"/>
    </source>
</evidence>
<feature type="domain" description="Vesicle transport v-SNARE N-terminal" evidence="11">
    <location>
        <begin position="175"/>
        <end position="229"/>
    </location>
</feature>
<comment type="similarity">
    <text evidence="2">Belongs to the VTI1 family.</text>
</comment>
<dbReference type="Proteomes" id="UP000824890">
    <property type="component" value="Unassembled WGS sequence"/>
</dbReference>
<gene>
    <name evidence="12" type="ORF">HID58_086106</name>
</gene>
<keyword evidence="5" id="KW-0653">Protein transport</keyword>
<dbReference type="EMBL" id="JAGKQM010000019">
    <property type="protein sequence ID" value="KAH0857845.1"/>
    <property type="molecule type" value="Genomic_DNA"/>
</dbReference>
<sequence length="321" mass="36433">MEAMSSATVLDESSVPSPRSTWRMDGQLRYDIAMNTIIIILITDAVLHMTLRAHKIPLDDNVVGLLCTLVVPYMVVITINCGYWLTETEDEGLGFCILLCLLYSISHLAMYVALPCLLWLVPAMFAPCCPCLWRGESTWWNFVKQPQPRVDIFLRFRSFMSYYKPLDSCKDIRSVHSLKQKLSEIRRGRENAKVLIRKMDLEARSLPPSIKSSLLSDLNNFKSEVKRSMRSADRLGRTTDRIKRLKSLASQSSKTCTVRDSLPLLRTGDTLSGVDDNVGKSKKTLTGMTRRMNRNKWTIGAIITALVAAIILIFYFKLTNL</sequence>
<feature type="transmembrane region" description="Helical" evidence="10">
    <location>
        <begin position="92"/>
        <end position="114"/>
    </location>
</feature>
<keyword evidence="4 10" id="KW-0812">Transmembrane</keyword>
<dbReference type="InterPro" id="IPR010989">
    <property type="entry name" value="SNARE"/>
</dbReference>
<evidence type="ECO:0000256" key="7">
    <source>
        <dbReference type="ARBA" id="ARBA00023054"/>
    </source>
</evidence>
<comment type="caution">
    <text evidence="12">The sequence shown here is derived from an EMBL/GenBank/DDBJ whole genome shotgun (WGS) entry which is preliminary data.</text>
</comment>
<keyword evidence="7" id="KW-0175">Coiled coil</keyword>
<accession>A0ABQ7XPG4</accession>
<organism evidence="12 13">
    <name type="scientific">Brassica napus</name>
    <name type="common">Rape</name>
    <dbReference type="NCBI Taxonomy" id="3708"/>
    <lineage>
        <taxon>Eukaryota</taxon>
        <taxon>Viridiplantae</taxon>
        <taxon>Streptophyta</taxon>
        <taxon>Embryophyta</taxon>
        <taxon>Tracheophyta</taxon>
        <taxon>Spermatophyta</taxon>
        <taxon>Magnoliopsida</taxon>
        <taxon>eudicotyledons</taxon>
        <taxon>Gunneridae</taxon>
        <taxon>Pentapetalae</taxon>
        <taxon>rosids</taxon>
        <taxon>malvids</taxon>
        <taxon>Brassicales</taxon>
        <taxon>Brassicaceae</taxon>
        <taxon>Brassiceae</taxon>
        <taxon>Brassica</taxon>
    </lineage>
</organism>
<keyword evidence="3" id="KW-0813">Transport</keyword>
<name>A0ABQ7XPG4_BRANA</name>
<evidence type="ECO:0000313" key="12">
    <source>
        <dbReference type="EMBL" id="KAH0857845.1"/>
    </source>
</evidence>
<evidence type="ECO:0000256" key="10">
    <source>
        <dbReference type="SAM" id="Phobius"/>
    </source>
</evidence>
<evidence type="ECO:0000256" key="1">
    <source>
        <dbReference type="ARBA" id="ARBA00004211"/>
    </source>
</evidence>
<evidence type="ECO:0000256" key="8">
    <source>
        <dbReference type="ARBA" id="ARBA00023136"/>
    </source>
</evidence>
<dbReference type="Gene3D" id="1.20.58.400">
    <property type="entry name" value="t-snare proteins"/>
    <property type="match status" value="1"/>
</dbReference>
<feature type="region of interest" description="Disordered" evidence="9">
    <location>
        <begin position="1"/>
        <end position="21"/>
    </location>
</feature>
<evidence type="ECO:0000256" key="4">
    <source>
        <dbReference type="ARBA" id="ARBA00022692"/>
    </source>
</evidence>
<dbReference type="InterPro" id="IPR007705">
    <property type="entry name" value="Vesicle_trsprt_v-SNARE_N"/>
</dbReference>
<evidence type="ECO:0000313" key="13">
    <source>
        <dbReference type="Proteomes" id="UP000824890"/>
    </source>
</evidence>
<keyword evidence="13" id="KW-1185">Reference proteome</keyword>
<dbReference type="PANTHER" id="PTHR21230:SF76">
    <property type="entry name" value="VESICLE TRANSPORT V-SNARE N-TERMINAL DOMAIN-CONTAINING PROTEIN"/>
    <property type="match status" value="1"/>
</dbReference>
<dbReference type="SUPFAM" id="SSF47661">
    <property type="entry name" value="t-snare proteins"/>
    <property type="match status" value="1"/>
</dbReference>
<evidence type="ECO:0000256" key="3">
    <source>
        <dbReference type="ARBA" id="ARBA00022448"/>
    </source>
</evidence>
<protein>
    <recommendedName>
        <fullName evidence="11">Vesicle transport v-SNARE N-terminal domain-containing protein</fullName>
    </recommendedName>
</protein>
<dbReference type="Gene3D" id="1.20.5.110">
    <property type="match status" value="1"/>
</dbReference>
<proteinExistence type="inferred from homology"/>
<evidence type="ECO:0000256" key="2">
    <source>
        <dbReference type="ARBA" id="ARBA00006108"/>
    </source>
</evidence>
<evidence type="ECO:0000256" key="5">
    <source>
        <dbReference type="ARBA" id="ARBA00022927"/>
    </source>
</evidence>
<keyword evidence="6 10" id="KW-1133">Transmembrane helix</keyword>
<keyword evidence="8 10" id="KW-0472">Membrane</keyword>
<feature type="transmembrane region" description="Helical" evidence="10">
    <location>
        <begin position="32"/>
        <end position="51"/>
    </location>
</feature>
<dbReference type="InterPro" id="IPR038407">
    <property type="entry name" value="v-SNARE_N_sf"/>
</dbReference>
<dbReference type="PANTHER" id="PTHR21230">
    <property type="entry name" value="VESICLE TRANSPORT V-SNARE PROTEIN VTI1-RELATED"/>
    <property type="match status" value="1"/>
</dbReference>